<reference evidence="2" key="1">
    <citation type="submission" date="2024-05" db="EMBL/GenBank/DDBJ databases">
        <title>Planctomycetes of the genus Singulisphaera possess chitinolytic capabilities.</title>
        <authorList>
            <person name="Ivanova A."/>
        </authorList>
    </citation>
    <scope>NUCLEOTIDE SEQUENCE</scope>
    <source>
        <strain evidence="2">Ch08T</strain>
    </source>
</reference>
<name>A0AAU7C773_9BACT</name>
<dbReference type="EMBL" id="CP155447">
    <property type="protein sequence ID" value="XBH00849.1"/>
    <property type="molecule type" value="Genomic_DNA"/>
</dbReference>
<proteinExistence type="predicted"/>
<feature type="region of interest" description="Disordered" evidence="1">
    <location>
        <begin position="1"/>
        <end position="20"/>
    </location>
</feature>
<protein>
    <submittedName>
        <fullName evidence="2">Uncharacterized protein</fullName>
    </submittedName>
</protein>
<evidence type="ECO:0000256" key="1">
    <source>
        <dbReference type="SAM" id="MobiDB-lite"/>
    </source>
</evidence>
<sequence length="47" mass="4751">MLNAEVAAEDAPGALAEDAPGALAEVAPRAEAEWHAPAGWLAPQEGE</sequence>
<evidence type="ECO:0000313" key="2">
    <source>
        <dbReference type="EMBL" id="XBH00849.1"/>
    </source>
</evidence>
<dbReference type="AlphaFoldDB" id="A0AAU7C773"/>
<organism evidence="2">
    <name type="scientific">Singulisphaera sp. Ch08</name>
    <dbReference type="NCBI Taxonomy" id="3120278"/>
    <lineage>
        <taxon>Bacteria</taxon>
        <taxon>Pseudomonadati</taxon>
        <taxon>Planctomycetota</taxon>
        <taxon>Planctomycetia</taxon>
        <taxon>Isosphaerales</taxon>
        <taxon>Isosphaeraceae</taxon>
        <taxon>Singulisphaera</taxon>
    </lineage>
</organism>
<accession>A0AAU7C773</accession>
<gene>
    <name evidence="2" type="ORF">V5E97_21075</name>
</gene>
<dbReference type="RefSeq" id="WP_406693527.1">
    <property type="nucleotide sequence ID" value="NZ_CP155447.1"/>
</dbReference>